<gene>
    <name evidence="1" type="ORF">HNQ65_004098</name>
</gene>
<evidence type="ECO:0000313" key="2">
    <source>
        <dbReference type="Proteomes" id="UP000590740"/>
    </source>
</evidence>
<dbReference type="AlphaFoldDB" id="A0A7W7YE42"/>
<name>A0A7W7YE42_9BACT</name>
<dbReference type="EMBL" id="JACHIG010000010">
    <property type="protein sequence ID" value="MBB5034493.1"/>
    <property type="molecule type" value="Genomic_DNA"/>
</dbReference>
<dbReference type="Pfam" id="PF09720">
    <property type="entry name" value="Unstab_antitox"/>
    <property type="match status" value="1"/>
</dbReference>
<evidence type="ECO:0000313" key="1">
    <source>
        <dbReference type="EMBL" id="MBB5034493.1"/>
    </source>
</evidence>
<dbReference type="InterPro" id="IPR013406">
    <property type="entry name" value="CHP02574_addiction_mod"/>
</dbReference>
<keyword evidence="2" id="KW-1185">Reference proteome</keyword>
<reference evidence="1 2" key="1">
    <citation type="submission" date="2020-08" db="EMBL/GenBank/DDBJ databases">
        <title>Genomic Encyclopedia of Type Strains, Phase IV (KMG-IV): sequencing the most valuable type-strain genomes for metagenomic binning, comparative biology and taxonomic classification.</title>
        <authorList>
            <person name="Goeker M."/>
        </authorList>
    </citation>
    <scope>NUCLEOTIDE SEQUENCE [LARGE SCALE GENOMIC DNA]</scope>
    <source>
        <strain evidence="1 2">DSM 12252</strain>
    </source>
</reference>
<proteinExistence type="predicted"/>
<protein>
    <recommendedName>
        <fullName evidence="3">Addiction module component</fullName>
    </recommendedName>
</protein>
<dbReference type="Proteomes" id="UP000590740">
    <property type="component" value="Unassembled WGS sequence"/>
</dbReference>
<sequence>MPADALDINSVLQSVLSMPRPERSYIAERLLVSLEDDDEMPAQWREEMDARVQRRERGETRSYSHEEVMAELDAIIA</sequence>
<accession>A0A7W7YE42</accession>
<comment type="caution">
    <text evidence="1">The sequence shown here is derived from an EMBL/GenBank/DDBJ whole genome shotgun (WGS) entry which is preliminary data.</text>
</comment>
<organism evidence="1 2">
    <name type="scientific">Prosthecobacter vanneervenii</name>
    <dbReference type="NCBI Taxonomy" id="48466"/>
    <lineage>
        <taxon>Bacteria</taxon>
        <taxon>Pseudomonadati</taxon>
        <taxon>Verrucomicrobiota</taxon>
        <taxon>Verrucomicrobiia</taxon>
        <taxon>Verrucomicrobiales</taxon>
        <taxon>Verrucomicrobiaceae</taxon>
        <taxon>Prosthecobacter</taxon>
    </lineage>
</organism>
<evidence type="ECO:0008006" key="3">
    <source>
        <dbReference type="Google" id="ProtNLM"/>
    </source>
</evidence>
<dbReference type="RefSeq" id="WP_184342361.1">
    <property type="nucleotide sequence ID" value="NZ_JACHIG010000010.1"/>
</dbReference>